<dbReference type="Proteomes" id="UP000627369">
    <property type="component" value="Unassembled WGS sequence"/>
</dbReference>
<reference evidence="1" key="2">
    <citation type="submission" date="2020-09" db="EMBL/GenBank/DDBJ databases">
        <authorList>
            <person name="Sun Q."/>
            <person name="Zhou Y."/>
        </authorList>
    </citation>
    <scope>NUCLEOTIDE SEQUENCE</scope>
    <source>
        <strain evidence="1">CGMCC 4.7398</strain>
    </source>
</reference>
<name>A0A919FJY6_9MICO</name>
<reference evidence="1" key="1">
    <citation type="journal article" date="2014" name="Int. J. Syst. Evol. Microbiol.">
        <title>Complete genome sequence of Corynebacterium casei LMG S-19264T (=DSM 44701T), isolated from a smear-ripened cheese.</title>
        <authorList>
            <consortium name="US DOE Joint Genome Institute (JGI-PGF)"/>
            <person name="Walter F."/>
            <person name="Albersmeier A."/>
            <person name="Kalinowski J."/>
            <person name="Ruckert C."/>
        </authorList>
    </citation>
    <scope>NUCLEOTIDE SEQUENCE</scope>
    <source>
        <strain evidence="1">CGMCC 4.7398</strain>
    </source>
</reference>
<proteinExistence type="predicted"/>
<evidence type="ECO:0000313" key="2">
    <source>
        <dbReference type="Proteomes" id="UP000627369"/>
    </source>
</evidence>
<keyword evidence="2" id="KW-1185">Reference proteome</keyword>
<dbReference type="EMBL" id="BNAS01000001">
    <property type="protein sequence ID" value="GHH66739.1"/>
    <property type="molecule type" value="Genomic_DNA"/>
</dbReference>
<protein>
    <submittedName>
        <fullName evidence="1">Uncharacterized protein</fullName>
    </submittedName>
</protein>
<comment type="caution">
    <text evidence="1">The sequence shown here is derived from an EMBL/GenBank/DDBJ whole genome shotgun (WGS) entry which is preliminary data.</text>
</comment>
<accession>A0A919FJY6</accession>
<organism evidence="1 2">
    <name type="scientific">Promicromonospora soli</name>
    <dbReference type="NCBI Taxonomy" id="2035533"/>
    <lineage>
        <taxon>Bacteria</taxon>
        <taxon>Bacillati</taxon>
        <taxon>Actinomycetota</taxon>
        <taxon>Actinomycetes</taxon>
        <taxon>Micrococcales</taxon>
        <taxon>Promicromonosporaceae</taxon>
        <taxon>Promicromonospora</taxon>
    </lineage>
</organism>
<sequence length="103" mass="10484">MISPTGPADVEPAAGVDDSSRVCAVANGAHHVATTSAASMPTTVRVETRAILEVRCMSDPFTAGVVRRLVAGAPPIGHIEVSRFSIASISAFCVSTMVCANAS</sequence>
<gene>
    <name evidence="1" type="ORF">GCM10017772_07240</name>
</gene>
<dbReference type="AlphaFoldDB" id="A0A919FJY6"/>
<evidence type="ECO:0000313" key="1">
    <source>
        <dbReference type="EMBL" id="GHH66739.1"/>
    </source>
</evidence>